<comment type="function">
    <text evidence="9">Part of the ABC transporter FtsEX involved in cellular division. Has ATPase activity.</text>
</comment>
<dbReference type="PROSITE" id="PS00211">
    <property type="entry name" value="ABC_TRANSPORTER_1"/>
    <property type="match status" value="1"/>
</dbReference>
<dbReference type="InterPro" id="IPR041701">
    <property type="entry name" value="MetN_ABC"/>
</dbReference>
<keyword evidence="7" id="KW-0029">Amino-acid transport</keyword>
<protein>
    <submittedName>
        <fullName evidence="12">ATP-binding cassette domain-containing protein</fullName>
    </submittedName>
</protein>
<evidence type="ECO:0000256" key="8">
    <source>
        <dbReference type="ARBA" id="ARBA00023136"/>
    </source>
</evidence>
<keyword evidence="5 12" id="KW-0067">ATP-binding</keyword>
<dbReference type="PROSITE" id="PS50893">
    <property type="entry name" value="ABC_TRANSPORTER_2"/>
    <property type="match status" value="1"/>
</dbReference>
<dbReference type="PANTHER" id="PTHR43166:SF30">
    <property type="entry name" value="METHIONINE IMPORT ATP-BINDING PROTEIN METN"/>
    <property type="match status" value="1"/>
</dbReference>
<dbReference type="Pfam" id="PF00005">
    <property type="entry name" value="ABC_tran"/>
    <property type="match status" value="1"/>
</dbReference>
<gene>
    <name evidence="12" type="ORF">I3517_10985</name>
</gene>
<dbReference type="GO" id="GO:0016887">
    <property type="term" value="F:ATP hydrolysis activity"/>
    <property type="evidence" value="ECO:0007669"/>
    <property type="project" value="InterPro"/>
</dbReference>
<sequence>MVFSIESVSKEYGSGTKVLHALDSVSLKIEDGEIFGIIGKSGAGKSTLLRCLNLLERPTSGRILLGDTDLTALSPAQLRDARKRIGVVFQHFNLLHSRSVAANIAFPLEVAGYSRADRRARVDELIELVGLEDRRDAFPSQLSGGQKQRVGIARALAASPDVLLCDEATSALDSDTTDSILDLLADLNRRLGVTIVLITHELNVVRRICHRAALIDQGRIVDEGTLTELVADPDSPLGEALLPTGTVRTSPTGIPALLTFVDSLSTSPVISQLSRDLDVDVTVISGGIEDIGAHQVGRLRVEFASHTGLANDEETRKSVEEHLSQRGVKVTFS</sequence>
<dbReference type="GO" id="GO:0006865">
    <property type="term" value="P:amino acid transport"/>
    <property type="evidence" value="ECO:0007669"/>
    <property type="project" value="UniProtKB-KW"/>
</dbReference>
<dbReference type="SUPFAM" id="SSF55021">
    <property type="entry name" value="ACT-like"/>
    <property type="match status" value="1"/>
</dbReference>
<keyword evidence="8" id="KW-0472">Membrane</keyword>
<dbReference type="InterPro" id="IPR003593">
    <property type="entry name" value="AAA+_ATPase"/>
</dbReference>
<dbReference type="Pfam" id="PF09383">
    <property type="entry name" value="NIL"/>
    <property type="match status" value="1"/>
</dbReference>
<keyword evidence="13" id="KW-1185">Reference proteome</keyword>
<accession>A0A0E3VDA0</accession>
<evidence type="ECO:0000256" key="6">
    <source>
        <dbReference type="ARBA" id="ARBA00022967"/>
    </source>
</evidence>
<comment type="caution">
    <text evidence="12">The sequence shown here is derived from an EMBL/GenBank/DDBJ whole genome shotgun (WGS) entry which is preliminary data.</text>
</comment>
<dbReference type="Proteomes" id="UP000627573">
    <property type="component" value="Unassembled WGS sequence"/>
</dbReference>
<keyword evidence="2" id="KW-0813">Transport</keyword>
<dbReference type="InterPro" id="IPR017871">
    <property type="entry name" value="ABC_transporter-like_CS"/>
</dbReference>
<evidence type="ECO:0000256" key="10">
    <source>
        <dbReference type="ARBA" id="ARBA00063837"/>
    </source>
</evidence>
<dbReference type="SMART" id="SM00930">
    <property type="entry name" value="NIL"/>
    <property type="match status" value="1"/>
</dbReference>
<feature type="region of interest" description="Disordered" evidence="11">
    <location>
        <begin position="311"/>
        <end position="333"/>
    </location>
</feature>
<dbReference type="KEGG" id="reb:XU06_24490"/>
<comment type="similarity">
    <text evidence="1">Belongs to the ABC transporter superfamily.</text>
</comment>
<dbReference type="PANTHER" id="PTHR43166">
    <property type="entry name" value="AMINO ACID IMPORT ATP-BINDING PROTEIN"/>
    <property type="match status" value="1"/>
</dbReference>
<keyword evidence="4" id="KW-0547">Nucleotide-binding</keyword>
<dbReference type="EMBL" id="JAECSB010000031">
    <property type="protein sequence ID" value="MBH5143143.1"/>
    <property type="molecule type" value="Genomic_DNA"/>
</dbReference>
<dbReference type="RefSeq" id="WP_020970795.1">
    <property type="nucleotide sequence ID" value="NZ_CP011295.1"/>
</dbReference>
<evidence type="ECO:0000313" key="13">
    <source>
        <dbReference type="Proteomes" id="UP000627573"/>
    </source>
</evidence>
<evidence type="ECO:0000256" key="1">
    <source>
        <dbReference type="ARBA" id="ARBA00005417"/>
    </source>
</evidence>
<dbReference type="InterPro" id="IPR027417">
    <property type="entry name" value="P-loop_NTPase"/>
</dbReference>
<dbReference type="InterPro" id="IPR018449">
    <property type="entry name" value="NIL_domain"/>
</dbReference>
<dbReference type="Gene3D" id="3.40.50.300">
    <property type="entry name" value="P-loop containing nucleotide triphosphate hydrolases"/>
    <property type="match status" value="1"/>
</dbReference>
<evidence type="ECO:0000256" key="7">
    <source>
        <dbReference type="ARBA" id="ARBA00022970"/>
    </source>
</evidence>
<dbReference type="InterPro" id="IPR045865">
    <property type="entry name" value="ACT-like_dom_sf"/>
</dbReference>
<evidence type="ECO:0000256" key="11">
    <source>
        <dbReference type="SAM" id="MobiDB-lite"/>
    </source>
</evidence>
<dbReference type="GeneID" id="57485062"/>
<dbReference type="InterPro" id="IPR050086">
    <property type="entry name" value="MetN_ABC_transporter-like"/>
</dbReference>
<proteinExistence type="inferred from homology"/>
<dbReference type="Gene3D" id="3.30.70.260">
    <property type="match status" value="1"/>
</dbReference>
<evidence type="ECO:0000256" key="4">
    <source>
        <dbReference type="ARBA" id="ARBA00022741"/>
    </source>
</evidence>
<dbReference type="CDD" id="cd03258">
    <property type="entry name" value="ABC_MetN_methionine_transporter"/>
    <property type="match status" value="1"/>
</dbReference>
<dbReference type="GO" id="GO:0005524">
    <property type="term" value="F:ATP binding"/>
    <property type="evidence" value="ECO:0007669"/>
    <property type="project" value="UniProtKB-KW"/>
</dbReference>
<evidence type="ECO:0000256" key="3">
    <source>
        <dbReference type="ARBA" id="ARBA00022475"/>
    </source>
</evidence>
<evidence type="ECO:0000256" key="2">
    <source>
        <dbReference type="ARBA" id="ARBA00022448"/>
    </source>
</evidence>
<dbReference type="FunFam" id="3.40.50.300:FF:000056">
    <property type="entry name" value="Cell division ATP-binding protein FtsE"/>
    <property type="match status" value="1"/>
</dbReference>
<evidence type="ECO:0000256" key="5">
    <source>
        <dbReference type="ARBA" id="ARBA00022840"/>
    </source>
</evidence>
<name>A0A0E3VDA0_RHOER</name>
<dbReference type="SUPFAM" id="SSF52540">
    <property type="entry name" value="P-loop containing nucleoside triphosphate hydrolases"/>
    <property type="match status" value="1"/>
</dbReference>
<keyword evidence="3" id="KW-1003">Cell membrane</keyword>
<reference evidence="12 13" key="1">
    <citation type="submission" date="2020-12" db="EMBL/GenBank/DDBJ databases">
        <title>Draft genome sequence of furan degrading bacterial strain FUR100.</title>
        <authorList>
            <person name="Woiski C."/>
        </authorList>
    </citation>
    <scope>NUCLEOTIDE SEQUENCE [LARGE SCALE GENOMIC DNA]</scope>
    <source>
        <strain evidence="12 13">FUR100</strain>
    </source>
</reference>
<dbReference type="AlphaFoldDB" id="A0A0E3VDA0"/>
<keyword evidence="6" id="KW-1278">Translocase</keyword>
<evidence type="ECO:0000256" key="9">
    <source>
        <dbReference type="ARBA" id="ARBA00054718"/>
    </source>
</evidence>
<dbReference type="InterPro" id="IPR003439">
    <property type="entry name" value="ABC_transporter-like_ATP-bd"/>
</dbReference>
<evidence type="ECO:0000313" key="12">
    <source>
        <dbReference type="EMBL" id="MBH5143143.1"/>
    </source>
</evidence>
<dbReference type="GO" id="GO:0005886">
    <property type="term" value="C:plasma membrane"/>
    <property type="evidence" value="ECO:0007669"/>
    <property type="project" value="UniProtKB-ARBA"/>
</dbReference>
<organism evidence="12 13">
    <name type="scientific">Rhodococcus erythropolis</name>
    <name type="common">Arthrobacter picolinophilus</name>
    <dbReference type="NCBI Taxonomy" id="1833"/>
    <lineage>
        <taxon>Bacteria</taxon>
        <taxon>Bacillati</taxon>
        <taxon>Actinomycetota</taxon>
        <taxon>Actinomycetes</taxon>
        <taxon>Mycobacteriales</taxon>
        <taxon>Nocardiaceae</taxon>
        <taxon>Rhodococcus</taxon>
        <taxon>Rhodococcus erythropolis group</taxon>
    </lineage>
</organism>
<feature type="compositionally biased region" description="Basic and acidic residues" evidence="11">
    <location>
        <begin position="313"/>
        <end position="324"/>
    </location>
</feature>
<comment type="subunit">
    <text evidence="10">Homodimer. Forms a membrane-associated complex with FtsX.</text>
</comment>
<dbReference type="SMART" id="SM00382">
    <property type="entry name" value="AAA"/>
    <property type="match status" value="1"/>
</dbReference>